<dbReference type="Gene3D" id="3.60.40.10">
    <property type="entry name" value="PPM-type phosphatase domain"/>
    <property type="match status" value="1"/>
</dbReference>
<evidence type="ECO:0000256" key="3">
    <source>
        <dbReference type="SAM" id="Phobius"/>
    </source>
</evidence>
<dbReference type="PROSITE" id="PS50112">
    <property type="entry name" value="PAS"/>
    <property type="match status" value="1"/>
</dbReference>
<gene>
    <name evidence="6" type="ORF">L21SP5_03831</name>
</gene>
<dbReference type="PROSITE" id="PS50113">
    <property type="entry name" value="PAC"/>
    <property type="match status" value="1"/>
</dbReference>
<evidence type="ECO:0000256" key="1">
    <source>
        <dbReference type="ARBA" id="ARBA00022801"/>
    </source>
</evidence>
<dbReference type="SUPFAM" id="SSF55785">
    <property type="entry name" value="PYP-like sensor domain (PAS domain)"/>
    <property type="match status" value="1"/>
</dbReference>
<dbReference type="InterPro" id="IPR000014">
    <property type="entry name" value="PAS"/>
</dbReference>
<dbReference type="InterPro" id="IPR000700">
    <property type="entry name" value="PAS-assoc_C"/>
</dbReference>
<dbReference type="SUPFAM" id="SSF63829">
    <property type="entry name" value="Calcium-dependent phosphotriesterase"/>
    <property type="match status" value="2"/>
</dbReference>
<feature type="transmembrane region" description="Helical" evidence="3">
    <location>
        <begin position="734"/>
        <end position="758"/>
    </location>
</feature>
<dbReference type="InterPro" id="IPR035965">
    <property type="entry name" value="PAS-like_dom_sf"/>
</dbReference>
<evidence type="ECO:0000313" key="6">
    <source>
        <dbReference type="EMBL" id="ALO17424.1"/>
    </source>
</evidence>
<dbReference type="GO" id="GO:0016791">
    <property type="term" value="F:phosphatase activity"/>
    <property type="evidence" value="ECO:0007669"/>
    <property type="project" value="TreeGrafter"/>
</dbReference>
<keyword evidence="3" id="KW-1133">Transmembrane helix</keyword>
<feature type="coiled-coil region" evidence="2">
    <location>
        <begin position="910"/>
        <end position="937"/>
    </location>
</feature>
<keyword evidence="3" id="KW-0472">Membrane</keyword>
<feature type="domain" description="PAC" evidence="5">
    <location>
        <begin position="872"/>
        <end position="926"/>
    </location>
</feature>
<dbReference type="PANTHER" id="PTHR43156:SF9">
    <property type="entry name" value="HAMP DOMAIN-CONTAINING PROTEIN"/>
    <property type="match status" value="1"/>
</dbReference>
<dbReference type="SMART" id="SM00331">
    <property type="entry name" value="PP2C_SIG"/>
    <property type="match status" value="1"/>
</dbReference>
<dbReference type="InterPro" id="IPR001610">
    <property type="entry name" value="PAC"/>
</dbReference>
<evidence type="ECO:0000259" key="4">
    <source>
        <dbReference type="PROSITE" id="PS50112"/>
    </source>
</evidence>
<keyword evidence="2" id="KW-0175">Coiled coil</keyword>
<keyword evidence="3" id="KW-0812">Transmembrane</keyword>
<feature type="domain" description="PAS" evidence="4">
    <location>
        <begin position="801"/>
        <end position="844"/>
    </location>
</feature>
<dbReference type="InterPro" id="IPR011123">
    <property type="entry name" value="Y_Y_Y"/>
</dbReference>
<dbReference type="Gene3D" id="2.60.40.10">
    <property type="entry name" value="Immunoglobulins"/>
    <property type="match status" value="1"/>
</dbReference>
<dbReference type="SMART" id="SM00086">
    <property type="entry name" value="PAC"/>
    <property type="match status" value="1"/>
</dbReference>
<name>A0A0S2I512_9BACT</name>
<dbReference type="InterPro" id="IPR015943">
    <property type="entry name" value="WD40/YVTN_repeat-like_dom_sf"/>
</dbReference>
<dbReference type="InterPro" id="IPR036457">
    <property type="entry name" value="PPM-type-like_dom_sf"/>
</dbReference>
<dbReference type="Pfam" id="PF07228">
    <property type="entry name" value="SpoIIE"/>
    <property type="match status" value="1"/>
</dbReference>
<dbReference type="Pfam" id="PF13426">
    <property type="entry name" value="PAS_9"/>
    <property type="match status" value="1"/>
</dbReference>
<reference evidence="6 7" key="1">
    <citation type="submission" date="2015-11" db="EMBL/GenBank/DDBJ databases">
        <title>Description and complete genome sequence of a novel strain predominating in hypersaline microbial mats and representing a new family of the Bacteriodetes phylum.</title>
        <authorList>
            <person name="Spring S."/>
            <person name="Bunk B."/>
            <person name="Sproer C."/>
            <person name="Klenk H.-P."/>
        </authorList>
    </citation>
    <scope>NUCLEOTIDE SEQUENCE [LARGE SCALE GENOMIC DNA]</scope>
    <source>
        <strain evidence="6 7">L21-Spi-D4</strain>
    </source>
</reference>
<dbReference type="Pfam" id="PF07495">
    <property type="entry name" value="Y_Y_Y"/>
    <property type="match status" value="1"/>
</dbReference>
<dbReference type="Gene3D" id="2.130.10.10">
    <property type="entry name" value="YVTN repeat-like/Quinoprotein amine dehydrogenase"/>
    <property type="match status" value="2"/>
</dbReference>
<sequence length="1201" mass="137840">MSVQTPNGYIYVANSSRLFEFDGLNWNTYSLPNNSALRALETDTSGRVYVGGTREFGYFYPDQYGRLNYYSLSDQLDTIDFESVWRVLKTSNGIYYVAGRKHIFKYTNTRLQMVVAPPAIGDFRASVINDEILFYDVNAGFGKVVNDTMRVYRDALLPPDHTVYFFMPGKTNNIIAGVRQQGLFHYTPQTKLISWEASLKLSKENIKYNSVGPAGNHWIKPVSGELNRLLKKAVTYYAVSHKHNYYIATLRKGLIIVDHEFNIINNYRKKYGITSDAVYHIQVDKQENLWLTGEMGLSFVRYRHPFRYFDELNKINGVTISVKSYRNEVFLGTTQGLFSITQNKGRFGYIHDLYLVTDEYTYVLDIEPIPNHPDNLIFSSLRDIVLLNHKTGRVQSIASFYGTYDVEKVPFADDIFLLGHTEGIGAIKLKINSHGTAVAKRLHSFQNFEENVRKMVFDNEKRLWVTTGYNGVFRLDLDANLQVQSIKKYSKANGLPFNDKNVPYFTDDTLFMATRAGVMWYDKRTETFKPYADLYEAPVFDTVMINTVLPTADKIWFGLNKGVMYFDRINRRIEKTAFRRLSNHGTEGIDKDENGNIWLASLNQAIAIDTTFLFEQYMKVPLMFRKVTFGEDSLMALPTFKVYRSSALKLGEIPFSHNSLQAQLACPAYQSLDDMQFSYKLKGLSNKWSAWNNESTIDFSYLPGGEYQLIVKARDANNQVIGTASARFSIAPPYYLTAWAIAIYIVLAALIIYAAIHFNSRRLQSDKKKLQKRINDAIATVQQQKEELELQTQHLAITNKELEKLSIVAEYTDNAVAIMDGKGYYQWINKGFTRMYGYEFDELLQDQDREKIGKHANLRMNDLINIWFGDKKPIIYESLNKCKDGSEIWVQTALTPILDSEGNVDKLITIDTDIRKLKEAEQEIQQQRDEIRSQRDIAVKQRDEIRQQKQEITDSIHYAQRIQEALFPSTQTLSKVFKENFVFDLPRDIVSGDFYWVHQSDDVALLAVADCTGHGVPGAFMSLIGLNFLNEIVISEGIKQPDKVLNSLRTKIINALRQSSRVGDNKDGMDIALISYDANKRKLSYAGANNVALVKRNEELIELEPDKMPISIFRDIQIPFKLKSLETKPGDMLYMFSDGYTDQFGGTKGKKFKTVNFRKLILTLPQHDLEKQEHMVVERFKSWKGDTDQIDDVLVVGVKLV</sequence>
<protein>
    <submittedName>
        <fullName evidence="6">Bacterio-opsin activator</fullName>
    </submittedName>
</protein>
<dbReference type="CDD" id="cd00130">
    <property type="entry name" value="PAS"/>
    <property type="match status" value="1"/>
</dbReference>
<dbReference type="AlphaFoldDB" id="A0A0S2I512"/>
<dbReference type="EMBL" id="CP013118">
    <property type="protein sequence ID" value="ALO17424.1"/>
    <property type="molecule type" value="Genomic_DNA"/>
</dbReference>
<dbReference type="Proteomes" id="UP000064893">
    <property type="component" value="Chromosome"/>
</dbReference>
<dbReference type="InterPro" id="IPR001932">
    <property type="entry name" value="PPM-type_phosphatase-like_dom"/>
</dbReference>
<evidence type="ECO:0000256" key="2">
    <source>
        <dbReference type="SAM" id="Coils"/>
    </source>
</evidence>
<evidence type="ECO:0000313" key="7">
    <source>
        <dbReference type="Proteomes" id="UP000064893"/>
    </source>
</evidence>
<feature type="coiled-coil region" evidence="2">
    <location>
        <begin position="760"/>
        <end position="805"/>
    </location>
</feature>
<dbReference type="PANTHER" id="PTHR43156">
    <property type="entry name" value="STAGE II SPORULATION PROTEIN E-RELATED"/>
    <property type="match status" value="1"/>
</dbReference>
<dbReference type="NCBIfam" id="TIGR00229">
    <property type="entry name" value="sensory_box"/>
    <property type="match status" value="1"/>
</dbReference>
<keyword evidence="1" id="KW-0378">Hydrolase</keyword>
<dbReference type="STRING" id="1307839.L21SP5_03831"/>
<organism evidence="6 7">
    <name type="scientific">Salinivirga cyanobacteriivorans</name>
    <dbReference type="NCBI Taxonomy" id="1307839"/>
    <lineage>
        <taxon>Bacteria</taxon>
        <taxon>Pseudomonadati</taxon>
        <taxon>Bacteroidota</taxon>
        <taxon>Bacteroidia</taxon>
        <taxon>Bacteroidales</taxon>
        <taxon>Salinivirgaceae</taxon>
        <taxon>Salinivirga</taxon>
    </lineage>
</organism>
<dbReference type="KEGG" id="blq:L21SP5_03831"/>
<dbReference type="Gene3D" id="3.30.450.20">
    <property type="entry name" value="PAS domain"/>
    <property type="match status" value="1"/>
</dbReference>
<proteinExistence type="predicted"/>
<dbReference type="InterPro" id="IPR013783">
    <property type="entry name" value="Ig-like_fold"/>
</dbReference>
<evidence type="ECO:0000259" key="5">
    <source>
        <dbReference type="PROSITE" id="PS50113"/>
    </source>
</evidence>
<dbReference type="InterPro" id="IPR052016">
    <property type="entry name" value="Bact_Sigma-Reg"/>
</dbReference>
<accession>A0A0S2I512</accession>
<keyword evidence="7" id="KW-1185">Reference proteome</keyword>